<evidence type="ECO:0000313" key="3">
    <source>
        <dbReference type="Proteomes" id="UP000189835"/>
    </source>
</evidence>
<protein>
    <submittedName>
        <fullName evidence="2">Amidase</fullName>
    </submittedName>
</protein>
<sequence length="443" mass="47623">MTISVCNLARSIQNRQTSALEVINRTLAEIEAKNRHLNCFTDILPPRALAQAQKIDLAIANGQSIGPLAGVPFAVKNLFDIEGIVTLAGSKINRDHPAAGQDAIAIQTLEAAGAVLVGATNMDEYAYGFVTENAHYGATPNPLDPSRVSGGSSGGSAAAVAANLVPLALGSDTNGSVRVPAACCGVVGLKPTFGRVSRQGLFLFVSSLDHPGFFSDNVADMAAIWGLFAKNNLKAPLNGLEGVKIALADDYFQQGAEPEVIESVIAIAERLGVTKKITIPETARARAAAYIITASEGANWHLPRLQTRLADFDPATRDRFLAGALIPSSWYLQAQRFRRWYRDRLREIFSEVDIILTPTIPCIAPPLGVEKMIIDGQELLIRPNLGRFTQPFSFIGLPALSLPIKRSSRLPLGLQIIAAPDREDLILSVARVLEEMLIDIPHQ</sequence>
<accession>A0A1V4BRI2</accession>
<evidence type="ECO:0000313" key="2">
    <source>
        <dbReference type="EMBL" id="OPF17047.1"/>
    </source>
</evidence>
<dbReference type="SUPFAM" id="SSF75304">
    <property type="entry name" value="Amidase signature (AS) enzymes"/>
    <property type="match status" value="1"/>
</dbReference>
<reference evidence="2 3" key="1">
    <citation type="submission" date="2017-02" db="EMBL/GenBank/DDBJ databases">
        <title>Genome sequence of Microcystis aeruginosa KW.</title>
        <authorList>
            <person name="Oh H.-M."/>
            <person name="Ahn C.-Y."/>
            <person name="Jeong H."/>
            <person name="Srivastava A."/>
            <person name="Lee H.-G."/>
            <person name="Kang S.-R."/>
        </authorList>
    </citation>
    <scope>NUCLEOTIDE SEQUENCE [LARGE SCALE GENOMIC DNA]</scope>
    <source>
        <strain evidence="2 3">KW</strain>
    </source>
</reference>
<dbReference type="GO" id="GO:0003824">
    <property type="term" value="F:catalytic activity"/>
    <property type="evidence" value="ECO:0007669"/>
    <property type="project" value="InterPro"/>
</dbReference>
<comment type="caution">
    <text evidence="2">The sequence shown here is derived from an EMBL/GenBank/DDBJ whole genome shotgun (WGS) entry which is preliminary data.</text>
</comment>
<evidence type="ECO:0000259" key="1">
    <source>
        <dbReference type="Pfam" id="PF01425"/>
    </source>
</evidence>
<dbReference type="NCBIfam" id="NF006631">
    <property type="entry name" value="PRK09201.1"/>
    <property type="match status" value="1"/>
</dbReference>
<dbReference type="Gene3D" id="3.90.1300.10">
    <property type="entry name" value="Amidase signature (AS) domain"/>
    <property type="match status" value="1"/>
</dbReference>
<name>A0A1V4BRI2_MICAE</name>
<dbReference type="InterPro" id="IPR036928">
    <property type="entry name" value="AS_sf"/>
</dbReference>
<dbReference type="InterPro" id="IPR000120">
    <property type="entry name" value="Amidase"/>
</dbReference>
<gene>
    <name evidence="2" type="ORF">B1L04_13225</name>
</gene>
<dbReference type="InterPro" id="IPR014087">
    <property type="entry name" value="Carboxybiuret_hydro_AtzE"/>
</dbReference>
<dbReference type="PANTHER" id="PTHR11895">
    <property type="entry name" value="TRANSAMIDASE"/>
    <property type="match status" value="1"/>
</dbReference>
<dbReference type="Proteomes" id="UP000189835">
    <property type="component" value="Unassembled WGS sequence"/>
</dbReference>
<dbReference type="RefSeq" id="WP_079207929.1">
    <property type="nucleotide sequence ID" value="NZ_MVGR01000004.1"/>
</dbReference>
<dbReference type="InterPro" id="IPR023631">
    <property type="entry name" value="Amidase_dom"/>
</dbReference>
<dbReference type="Pfam" id="PF01425">
    <property type="entry name" value="Amidase"/>
    <property type="match status" value="1"/>
</dbReference>
<dbReference type="EMBL" id="MVGR01000004">
    <property type="protein sequence ID" value="OPF17047.1"/>
    <property type="molecule type" value="Genomic_DNA"/>
</dbReference>
<dbReference type="PANTHER" id="PTHR11895:SF172">
    <property type="entry name" value="GLUTAMYL-TRNA(GLN) AMIDOTRANSFERASE"/>
    <property type="match status" value="1"/>
</dbReference>
<dbReference type="AlphaFoldDB" id="A0A1V4BRI2"/>
<proteinExistence type="predicted"/>
<dbReference type="NCBIfam" id="TIGR02715">
    <property type="entry name" value="amido_AtzE"/>
    <property type="match status" value="1"/>
</dbReference>
<organism evidence="2 3">
    <name type="scientific">Microcystis aeruginosa KW</name>
    <dbReference type="NCBI Taxonomy" id="1960155"/>
    <lineage>
        <taxon>Bacteria</taxon>
        <taxon>Bacillati</taxon>
        <taxon>Cyanobacteriota</taxon>
        <taxon>Cyanophyceae</taxon>
        <taxon>Oscillatoriophycideae</taxon>
        <taxon>Chroococcales</taxon>
        <taxon>Microcystaceae</taxon>
        <taxon>Microcystis</taxon>
    </lineage>
</organism>
<feature type="domain" description="Amidase" evidence="1">
    <location>
        <begin position="21"/>
        <end position="427"/>
    </location>
</feature>